<keyword evidence="1" id="KW-0472">Membrane</keyword>
<evidence type="ECO:0000256" key="1">
    <source>
        <dbReference type="SAM" id="Phobius"/>
    </source>
</evidence>
<sequence>MIAVISFVRLYEERLGVKIHHPIAKEISMRLRKLKRQSITLWKTKISVMILIQSMVLTKILVMILIQIMILWKIKILVMTLI</sequence>
<organism evidence="2">
    <name type="scientific">Rhizophora mucronata</name>
    <name type="common">Asiatic mangrove</name>
    <dbReference type="NCBI Taxonomy" id="61149"/>
    <lineage>
        <taxon>Eukaryota</taxon>
        <taxon>Viridiplantae</taxon>
        <taxon>Streptophyta</taxon>
        <taxon>Embryophyta</taxon>
        <taxon>Tracheophyta</taxon>
        <taxon>Spermatophyta</taxon>
        <taxon>Magnoliopsida</taxon>
        <taxon>eudicotyledons</taxon>
        <taxon>Gunneridae</taxon>
        <taxon>Pentapetalae</taxon>
        <taxon>rosids</taxon>
        <taxon>fabids</taxon>
        <taxon>Malpighiales</taxon>
        <taxon>Rhizophoraceae</taxon>
        <taxon>Rhizophora</taxon>
    </lineage>
</organism>
<dbReference type="EMBL" id="GGEC01031702">
    <property type="protein sequence ID" value="MBX12186.1"/>
    <property type="molecule type" value="Transcribed_RNA"/>
</dbReference>
<protein>
    <submittedName>
        <fullName evidence="2">Uncharacterized protein</fullName>
    </submittedName>
</protein>
<evidence type="ECO:0000313" key="2">
    <source>
        <dbReference type="EMBL" id="MBX12186.1"/>
    </source>
</evidence>
<accession>A0A2P2L2M6</accession>
<name>A0A2P2L2M6_RHIMU</name>
<dbReference type="AlphaFoldDB" id="A0A2P2L2M6"/>
<keyword evidence="1" id="KW-0812">Transmembrane</keyword>
<keyword evidence="1" id="KW-1133">Transmembrane helix</keyword>
<reference evidence="2" key="1">
    <citation type="submission" date="2018-02" db="EMBL/GenBank/DDBJ databases">
        <title>Rhizophora mucronata_Transcriptome.</title>
        <authorList>
            <person name="Meera S.P."/>
            <person name="Sreeshan A."/>
            <person name="Augustine A."/>
        </authorList>
    </citation>
    <scope>NUCLEOTIDE SEQUENCE</scope>
    <source>
        <tissue evidence="2">Leaf</tissue>
    </source>
</reference>
<proteinExistence type="predicted"/>
<feature type="transmembrane region" description="Helical" evidence="1">
    <location>
        <begin position="46"/>
        <end position="72"/>
    </location>
</feature>